<dbReference type="Proteomes" id="UP000277999">
    <property type="component" value="Unassembled WGS sequence"/>
</dbReference>
<dbReference type="AlphaFoldDB" id="A0A3M0SYE7"/>
<sequence length="145" mass="16814">MEDGFDTHELDDFAKDLLDLAQDKLPKESKKYLKKKANKLKTKMKKKAKEVGIPDKGNTNFYNKFKAGKVYNYQGEMSVRAYNSSPVAHLLENGHKMIGHKPDQKDTGKFVKGYAYTEKAYQDFKEPYYSDTEDWIDKMLNEKGL</sequence>
<evidence type="ECO:0000313" key="1">
    <source>
        <dbReference type="EMBL" id="RMD02741.1"/>
    </source>
</evidence>
<protein>
    <submittedName>
        <fullName evidence="1">HK97 gp10 family phage protein</fullName>
    </submittedName>
</protein>
<reference evidence="1 2" key="1">
    <citation type="submission" date="2018-10" db="EMBL/GenBank/DDBJ databases">
        <title>Genome-centric metagenomics revealed C2 chemical producing, CO utilizing Clostridium with novel acetogenic gene cluster.</title>
        <authorList>
            <person name="Kang H."/>
            <person name="Park B."/>
            <person name="Choi I.G."/>
            <person name="Chang I.S."/>
        </authorList>
    </citation>
    <scope>NUCLEOTIDE SEQUENCE [LARGE SCALE GENOMIC DNA]</scope>
    <source>
        <strain evidence="1 2">H21-9</strain>
    </source>
</reference>
<gene>
    <name evidence="1" type="ORF">D9O40_05420</name>
</gene>
<dbReference type="RefSeq" id="WP_122058130.1">
    <property type="nucleotide sequence ID" value="NZ_RFAQ01000010.1"/>
</dbReference>
<evidence type="ECO:0000313" key="2">
    <source>
        <dbReference type="Proteomes" id="UP000277999"/>
    </source>
</evidence>
<proteinExistence type="predicted"/>
<name>A0A3M0SYE7_9CLOT</name>
<organism evidence="1 2">
    <name type="scientific">Clostridium autoethanogenum</name>
    <dbReference type="NCBI Taxonomy" id="84023"/>
    <lineage>
        <taxon>Bacteria</taxon>
        <taxon>Bacillati</taxon>
        <taxon>Bacillota</taxon>
        <taxon>Clostridia</taxon>
        <taxon>Eubacteriales</taxon>
        <taxon>Clostridiaceae</taxon>
        <taxon>Clostridium</taxon>
    </lineage>
</organism>
<dbReference type="EMBL" id="RFAQ01000010">
    <property type="protein sequence ID" value="RMD02741.1"/>
    <property type="molecule type" value="Genomic_DNA"/>
</dbReference>
<accession>A0A3M0SYE7</accession>
<dbReference type="Pfam" id="PF04883">
    <property type="entry name" value="HK97-gp10_like"/>
    <property type="match status" value="1"/>
</dbReference>
<dbReference type="InterPro" id="IPR010064">
    <property type="entry name" value="HK97-gp10_tail"/>
</dbReference>
<comment type="caution">
    <text evidence="1">The sequence shown here is derived from an EMBL/GenBank/DDBJ whole genome shotgun (WGS) entry which is preliminary data.</text>
</comment>